<keyword evidence="4" id="KW-1185">Reference proteome</keyword>
<reference evidence="3 4" key="1">
    <citation type="submission" date="2019-04" db="EMBL/GenBank/DDBJ databases">
        <title>Crenobacter sp. nov.</title>
        <authorList>
            <person name="Shi S."/>
        </authorList>
    </citation>
    <scope>NUCLEOTIDE SEQUENCE [LARGE SCALE GENOMIC DNA]</scope>
    <source>
        <strain evidence="3 4">GY 70310</strain>
    </source>
</reference>
<dbReference type="Gene3D" id="3.40.250.10">
    <property type="entry name" value="Rhodanese-like domain"/>
    <property type="match status" value="1"/>
</dbReference>
<name>A0A4T0V3M8_9NEIS</name>
<dbReference type="OrthoDB" id="9814704at2"/>
<dbReference type="PANTHER" id="PTHR44086">
    <property type="entry name" value="THIOSULFATE SULFURTRANSFERASE RDL2, MITOCHONDRIAL-RELATED"/>
    <property type="match status" value="1"/>
</dbReference>
<feature type="chain" id="PRO_5020938622" evidence="1">
    <location>
        <begin position="20"/>
        <end position="109"/>
    </location>
</feature>
<feature type="signal peptide" evidence="1">
    <location>
        <begin position="1"/>
        <end position="19"/>
    </location>
</feature>
<dbReference type="PANTHER" id="PTHR44086:SF10">
    <property type="entry name" value="THIOSULFATE SULFURTRANSFERASE_RHODANESE-LIKE DOMAIN-CONTAINING PROTEIN 3"/>
    <property type="match status" value="1"/>
</dbReference>
<dbReference type="PROSITE" id="PS00380">
    <property type="entry name" value="RHODANESE_1"/>
    <property type="match status" value="1"/>
</dbReference>
<dbReference type="Pfam" id="PF00581">
    <property type="entry name" value="Rhodanese"/>
    <property type="match status" value="1"/>
</dbReference>
<dbReference type="CDD" id="cd00158">
    <property type="entry name" value="RHOD"/>
    <property type="match status" value="1"/>
</dbReference>
<feature type="domain" description="Rhodanese" evidence="2">
    <location>
        <begin position="20"/>
        <end position="102"/>
    </location>
</feature>
<dbReference type="EMBL" id="STGJ01000002">
    <property type="protein sequence ID" value="TIC86254.1"/>
    <property type="molecule type" value="Genomic_DNA"/>
</dbReference>
<evidence type="ECO:0000259" key="2">
    <source>
        <dbReference type="PROSITE" id="PS50206"/>
    </source>
</evidence>
<proteinExistence type="predicted"/>
<dbReference type="InterPro" id="IPR036873">
    <property type="entry name" value="Rhodanese-like_dom_sf"/>
</dbReference>
<evidence type="ECO:0000256" key="1">
    <source>
        <dbReference type="SAM" id="SignalP"/>
    </source>
</evidence>
<sequence length="109" mass="11442">MKTLLLALALLAGTPAALAALLVDVRTPAEYAEGHLPGAVNLPLDTLQATIVRHAPDRSSRIELYCRSGRRSAAAAGLLRGLGYRDVHDLGSYTAAAQATNSISCKKEC</sequence>
<evidence type="ECO:0000313" key="3">
    <source>
        <dbReference type="EMBL" id="TIC86254.1"/>
    </source>
</evidence>
<keyword evidence="1" id="KW-0732">Signal</keyword>
<gene>
    <name evidence="3" type="ORF">E5K04_03020</name>
</gene>
<protein>
    <submittedName>
        <fullName evidence="3">Rhodanese-like domain-containing protein</fullName>
    </submittedName>
</protein>
<dbReference type="PROSITE" id="PS50206">
    <property type="entry name" value="RHODANESE_3"/>
    <property type="match status" value="1"/>
</dbReference>
<dbReference type="SUPFAM" id="SSF52821">
    <property type="entry name" value="Rhodanese/Cell cycle control phosphatase"/>
    <property type="match status" value="1"/>
</dbReference>
<dbReference type="InterPro" id="IPR001763">
    <property type="entry name" value="Rhodanese-like_dom"/>
</dbReference>
<dbReference type="SMART" id="SM00450">
    <property type="entry name" value="RHOD"/>
    <property type="match status" value="1"/>
</dbReference>
<dbReference type="AlphaFoldDB" id="A0A4T0V3M8"/>
<dbReference type="InterPro" id="IPR001307">
    <property type="entry name" value="Thiosulphate_STrfase_CS"/>
</dbReference>
<organism evidence="3 4">
    <name type="scientific">Crenobacter intestini</name>
    <dbReference type="NCBI Taxonomy" id="2563443"/>
    <lineage>
        <taxon>Bacteria</taxon>
        <taxon>Pseudomonadati</taxon>
        <taxon>Pseudomonadota</taxon>
        <taxon>Betaproteobacteria</taxon>
        <taxon>Neisseriales</taxon>
        <taxon>Neisseriaceae</taxon>
        <taxon>Crenobacter</taxon>
    </lineage>
</organism>
<dbReference type="GO" id="GO:0004792">
    <property type="term" value="F:thiosulfate-cyanide sulfurtransferase activity"/>
    <property type="evidence" value="ECO:0007669"/>
    <property type="project" value="InterPro"/>
</dbReference>
<dbReference type="Proteomes" id="UP000308891">
    <property type="component" value="Unassembled WGS sequence"/>
</dbReference>
<accession>A0A4T0V3M8</accession>
<comment type="caution">
    <text evidence="3">The sequence shown here is derived from an EMBL/GenBank/DDBJ whole genome shotgun (WGS) entry which is preliminary data.</text>
</comment>
<evidence type="ECO:0000313" key="4">
    <source>
        <dbReference type="Proteomes" id="UP000308891"/>
    </source>
</evidence>